<feature type="domain" description="Phospholipid/glycerol acyltransferase" evidence="1">
    <location>
        <begin position="41"/>
        <end position="153"/>
    </location>
</feature>
<sequence>MDQTLKRHKRIYAFLKALLGGIFQHICRFQFEPVQLGEGPYLITANHNGELDPVLIAVGLKQHMYFVASEHVFRKGFLSWILTYFFGPIARVKGMTDATAALNILRAMKKTNVCLFAEGNRSYNGVTGPIFPATGKLAKATGASLVTYRFEGGYLTTPRWSKTMRKGRMFGRVVHIYSPEELKKMTPDEVNEHIREDIMEDAFERQLITPYLYKGKDLAKGLENALYFCPKCGRTGTLKSEGDVFCCSCGMRVRFTETGFFEKVSPDDPDVLFRTIRDWDYWQDKRVAEYAASLGKDDVAYSDDGVKLIGVGKRHQSKVLEVGRLTITKTELSIGEHHFPLKSISSIGLIGIYKMMFSVDGVSYELRTAKNIYCGRKYFTLYEYLKRQDETDLS</sequence>
<reference evidence="2" key="1">
    <citation type="submission" date="2019-08" db="EMBL/GenBank/DDBJ databases">
        <authorList>
            <person name="Kucharzyk K."/>
            <person name="Murdoch R.W."/>
            <person name="Higgins S."/>
            <person name="Loffler F."/>
        </authorList>
    </citation>
    <scope>NUCLEOTIDE SEQUENCE</scope>
</reference>
<dbReference type="SMART" id="SM00563">
    <property type="entry name" value="PlsC"/>
    <property type="match status" value="1"/>
</dbReference>
<dbReference type="SUPFAM" id="SSF69593">
    <property type="entry name" value="Glycerol-3-phosphate (1)-acyltransferase"/>
    <property type="match status" value="1"/>
</dbReference>
<dbReference type="GO" id="GO:0016746">
    <property type="term" value="F:acyltransferase activity"/>
    <property type="evidence" value="ECO:0007669"/>
    <property type="project" value="InterPro"/>
</dbReference>
<dbReference type="EMBL" id="VSSQ01015558">
    <property type="protein sequence ID" value="MPM56051.1"/>
    <property type="molecule type" value="Genomic_DNA"/>
</dbReference>
<dbReference type="AlphaFoldDB" id="A0A645AUS8"/>
<dbReference type="Pfam" id="PF01553">
    <property type="entry name" value="Acyltransferase"/>
    <property type="match status" value="1"/>
</dbReference>
<comment type="caution">
    <text evidence="2">The sequence shown here is derived from an EMBL/GenBank/DDBJ whole genome shotgun (WGS) entry which is preliminary data.</text>
</comment>
<evidence type="ECO:0000313" key="2">
    <source>
        <dbReference type="EMBL" id="MPM56051.1"/>
    </source>
</evidence>
<organism evidence="2">
    <name type="scientific">bioreactor metagenome</name>
    <dbReference type="NCBI Taxonomy" id="1076179"/>
    <lineage>
        <taxon>unclassified sequences</taxon>
        <taxon>metagenomes</taxon>
        <taxon>ecological metagenomes</taxon>
    </lineage>
</organism>
<gene>
    <name evidence="2" type="ORF">SDC9_102850</name>
</gene>
<evidence type="ECO:0000259" key="1">
    <source>
        <dbReference type="SMART" id="SM00563"/>
    </source>
</evidence>
<dbReference type="CDD" id="cd07989">
    <property type="entry name" value="LPLAT_AGPAT-like"/>
    <property type="match status" value="1"/>
</dbReference>
<dbReference type="InterPro" id="IPR002123">
    <property type="entry name" value="Plipid/glycerol_acylTrfase"/>
</dbReference>
<protein>
    <recommendedName>
        <fullName evidence="1">Phospholipid/glycerol acyltransferase domain-containing protein</fullName>
    </recommendedName>
</protein>
<accession>A0A645AUS8</accession>
<name>A0A645AUS8_9ZZZZ</name>
<proteinExistence type="predicted"/>